<dbReference type="Proteomes" id="UP000697995">
    <property type="component" value="Unassembled WGS sequence"/>
</dbReference>
<evidence type="ECO:0000313" key="1">
    <source>
        <dbReference type="EMBL" id="MBK1662619.1"/>
    </source>
</evidence>
<feature type="non-terminal residue" evidence="1">
    <location>
        <position position="1"/>
    </location>
</feature>
<name>A0ABS1D711_9PROT</name>
<dbReference type="EMBL" id="NRSG01000642">
    <property type="protein sequence ID" value="MBK1662619.1"/>
    <property type="molecule type" value="Genomic_DNA"/>
</dbReference>
<dbReference type="InterPro" id="IPR029058">
    <property type="entry name" value="AB_hydrolase_fold"/>
</dbReference>
<sequence>PQVSANSTRWLPPGSHRVEFAETCGVAPGPMAVYLHRPAAWRPDGPIAAVMHGVQRNADGYRDAWVAHAEALGLLLVCPCYDAARFPGDRWYNFGNAVDAEGRPQPPAAWSFAALDHAVDAARRACGAEREDFALYGHSAGAQFVHRYLLLTHAPRVSRLIVANSGWYSMPRWDVAFPYGLGGTGATEAGLAAALGRPVTILLGEEDRDPQHPQLRRDAGSDAQGTNRFDRGHAFFAAAQAAAARLQAPFAWQLRTVPGVAHSNAGMARAAAPLLLG</sequence>
<dbReference type="RefSeq" id="WP_200306846.1">
    <property type="nucleotide sequence ID" value="NZ_NRSG01000642.1"/>
</dbReference>
<proteinExistence type="predicted"/>
<keyword evidence="2" id="KW-1185">Reference proteome</keyword>
<accession>A0ABS1D711</accession>
<comment type="caution">
    <text evidence="1">The sequence shown here is derived from an EMBL/GenBank/DDBJ whole genome shotgun (WGS) entry which is preliminary data.</text>
</comment>
<organism evidence="1 2">
    <name type="scientific">Paracraurococcus ruber</name>
    <dbReference type="NCBI Taxonomy" id="77675"/>
    <lineage>
        <taxon>Bacteria</taxon>
        <taxon>Pseudomonadati</taxon>
        <taxon>Pseudomonadota</taxon>
        <taxon>Alphaproteobacteria</taxon>
        <taxon>Acetobacterales</taxon>
        <taxon>Roseomonadaceae</taxon>
        <taxon>Paracraurococcus</taxon>
    </lineage>
</organism>
<dbReference type="Gene3D" id="3.40.50.1820">
    <property type="entry name" value="alpha/beta hydrolase"/>
    <property type="match status" value="1"/>
</dbReference>
<evidence type="ECO:0008006" key="3">
    <source>
        <dbReference type="Google" id="ProtNLM"/>
    </source>
</evidence>
<gene>
    <name evidence="1" type="ORF">CKO45_31065</name>
</gene>
<protein>
    <recommendedName>
        <fullName evidence="3">Alpha/beta hydrolase</fullName>
    </recommendedName>
</protein>
<evidence type="ECO:0000313" key="2">
    <source>
        <dbReference type="Proteomes" id="UP000697995"/>
    </source>
</evidence>
<reference evidence="1 2" key="1">
    <citation type="journal article" date="2020" name="Microorganisms">
        <title>Osmotic Adaptation and Compatible Solute Biosynthesis of Phototrophic Bacteria as Revealed from Genome Analyses.</title>
        <authorList>
            <person name="Imhoff J.F."/>
            <person name="Rahn T."/>
            <person name="Kunzel S."/>
            <person name="Keller A."/>
            <person name="Neulinger S.C."/>
        </authorList>
    </citation>
    <scope>NUCLEOTIDE SEQUENCE [LARGE SCALE GENOMIC DNA]</scope>
    <source>
        <strain evidence="1 2">DSM 15382</strain>
    </source>
</reference>
<dbReference type="SUPFAM" id="SSF53474">
    <property type="entry name" value="alpha/beta-Hydrolases"/>
    <property type="match status" value="1"/>
</dbReference>